<evidence type="ECO:0000313" key="5">
    <source>
        <dbReference type="EMBL" id="CAG1861549.1"/>
    </source>
</evidence>
<dbReference type="GO" id="GO:0004831">
    <property type="term" value="F:tyrosine-tRNA ligase activity"/>
    <property type="evidence" value="ECO:0007669"/>
    <property type="project" value="UniProtKB-EC"/>
</dbReference>
<evidence type="ECO:0000256" key="2">
    <source>
        <dbReference type="ARBA" id="ARBA00033323"/>
    </source>
</evidence>
<dbReference type="Gene3D" id="3.40.50.620">
    <property type="entry name" value="HUPs"/>
    <property type="match status" value="1"/>
</dbReference>
<keyword evidence="4" id="KW-0812">Transmembrane</keyword>
<comment type="catalytic activity">
    <reaction evidence="3">
        <text>tRNA(Tyr) + L-tyrosine + ATP = L-tyrosyl-tRNA(Tyr) + AMP + diphosphate + H(+)</text>
        <dbReference type="Rhea" id="RHEA:10220"/>
        <dbReference type="Rhea" id="RHEA-COMP:9706"/>
        <dbReference type="Rhea" id="RHEA-COMP:9707"/>
        <dbReference type="ChEBI" id="CHEBI:15378"/>
        <dbReference type="ChEBI" id="CHEBI:30616"/>
        <dbReference type="ChEBI" id="CHEBI:33019"/>
        <dbReference type="ChEBI" id="CHEBI:58315"/>
        <dbReference type="ChEBI" id="CHEBI:78442"/>
        <dbReference type="ChEBI" id="CHEBI:78536"/>
        <dbReference type="ChEBI" id="CHEBI:456215"/>
        <dbReference type="EC" id="6.1.1.1"/>
    </reaction>
</comment>
<sequence>MQCAGIFFLIGFLSYTGLVVDICQLGMDQRKVNVLAREYCDAIKRKK</sequence>
<gene>
    <name evidence="5" type="ORF">GSMUA_64430.1</name>
</gene>
<reference evidence="5" key="1">
    <citation type="submission" date="2021-03" db="EMBL/GenBank/DDBJ databases">
        <authorList>
            <consortium name="Genoscope - CEA"/>
            <person name="William W."/>
        </authorList>
    </citation>
    <scope>NUCLEOTIDE SEQUENCE</scope>
    <source>
        <strain evidence="5">Doubled-haploid Pahang</strain>
    </source>
</reference>
<evidence type="ECO:0000256" key="4">
    <source>
        <dbReference type="SAM" id="Phobius"/>
    </source>
</evidence>
<dbReference type="EC" id="6.1.1.1" evidence="1"/>
<dbReference type="AlphaFoldDB" id="A0A8D7B509"/>
<keyword evidence="4" id="KW-0472">Membrane</keyword>
<dbReference type="EMBL" id="HG996467">
    <property type="protein sequence ID" value="CAG1861549.1"/>
    <property type="molecule type" value="Genomic_DNA"/>
</dbReference>
<evidence type="ECO:0000256" key="1">
    <source>
        <dbReference type="ARBA" id="ARBA00013160"/>
    </source>
</evidence>
<dbReference type="InterPro" id="IPR050489">
    <property type="entry name" value="Tyr-tRNA_synthase"/>
</dbReference>
<keyword evidence="4" id="KW-1133">Transmembrane helix</keyword>
<proteinExistence type="predicted"/>
<feature type="transmembrane region" description="Helical" evidence="4">
    <location>
        <begin position="6"/>
        <end position="27"/>
    </location>
</feature>
<name>A0A8D7B509_MUSAM</name>
<dbReference type="PANTHER" id="PTHR46264">
    <property type="entry name" value="TYROSINE-TRNA LIGASE"/>
    <property type="match status" value="1"/>
</dbReference>
<organism evidence="5">
    <name type="scientific">Musa acuminata subsp. malaccensis</name>
    <name type="common">Wild banana</name>
    <name type="synonym">Musa malaccensis</name>
    <dbReference type="NCBI Taxonomy" id="214687"/>
    <lineage>
        <taxon>Eukaryota</taxon>
        <taxon>Viridiplantae</taxon>
        <taxon>Streptophyta</taxon>
        <taxon>Embryophyta</taxon>
        <taxon>Tracheophyta</taxon>
        <taxon>Spermatophyta</taxon>
        <taxon>Magnoliopsida</taxon>
        <taxon>Liliopsida</taxon>
        <taxon>Zingiberales</taxon>
        <taxon>Musaceae</taxon>
        <taxon>Musa</taxon>
    </lineage>
</organism>
<evidence type="ECO:0000256" key="3">
    <source>
        <dbReference type="ARBA" id="ARBA00048248"/>
    </source>
</evidence>
<dbReference type="InterPro" id="IPR014729">
    <property type="entry name" value="Rossmann-like_a/b/a_fold"/>
</dbReference>
<accession>A0A8D7B509</accession>
<protein>
    <recommendedName>
        <fullName evidence="1">tyrosine--tRNA ligase</fullName>
        <ecNumber evidence="1">6.1.1.1</ecNumber>
    </recommendedName>
    <alternativeName>
        <fullName evidence="2">Tyrosyl-tRNA synthetase</fullName>
    </alternativeName>
</protein>
<dbReference type="PANTHER" id="PTHR46264:SF4">
    <property type="entry name" value="TYROSINE--TRNA LIGASE, CYTOPLASMIC"/>
    <property type="match status" value="1"/>
</dbReference>